<feature type="non-terminal residue" evidence="5">
    <location>
        <position position="602"/>
    </location>
</feature>
<dbReference type="InterPro" id="IPR005225">
    <property type="entry name" value="Small_GTP-bd"/>
</dbReference>
<evidence type="ECO:0000259" key="4">
    <source>
        <dbReference type="PROSITE" id="PS51722"/>
    </source>
</evidence>
<dbReference type="Gene3D" id="3.30.70.870">
    <property type="entry name" value="Elongation Factor G (Translational Gtpase), domain 3"/>
    <property type="match status" value="1"/>
</dbReference>
<dbReference type="PANTHER" id="PTHR42908">
    <property type="entry name" value="TRANSLATION ELONGATION FACTOR-RELATED"/>
    <property type="match status" value="1"/>
</dbReference>
<dbReference type="Gene3D" id="3.40.50.300">
    <property type="entry name" value="P-loop containing nucleotide triphosphate hydrolases"/>
    <property type="match status" value="1"/>
</dbReference>
<dbReference type="NCBIfam" id="TIGR00231">
    <property type="entry name" value="small_GTP"/>
    <property type="match status" value="1"/>
</dbReference>
<evidence type="ECO:0000256" key="2">
    <source>
        <dbReference type="ARBA" id="ARBA00035722"/>
    </source>
</evidence>
<keyword evidence="1" id="KW-0342">GTP-binding</keyword>
<dbReference type="InterPro" id="IPR000795">
    <property type="entry name" value="T_Tr_GTP-bd_dom"/>
</dbReference>
<dbReference type="InterPro" id="IPR047043">
    <property type="entry name" value="BipA_III"/>
</dbReference>
<dbReference type="FunFam" id="3.30.70.240:FF:000002">
    <property type="entry name" value="GTP-binding protein TypA"/>
    <property type="match status" value="1"/>
</dbReference>
<dbReference type="InterPro" id="IPR000640">
    <property type="entry name" value="EFG_V-like"/>
</dbReference>
<gene>
    <name evidence="5" type="ORF">A3J43_04210</name>
</gene>
<proteinExistence type="predicted"/>
<dbReference type="GO" id="GO:0005829">
    <property type="term" value="C:cytosol"/>
    <property type="evidence" value="ECO:0007669"/>
    <property type="project" value="TreeGrafter"/>
</dbReference>
<dbReference type="GO" id="GO:0005525">
    <property type="term" value="F:GTP binding"/>
    <property type="evidence" value="ECO:0007669"/>
    <property type="project" value="UniProtKB-KW"/>
</dbReference>
<evidence type="ECO:0000313" key="6">
    <source>
        <dbReference type="Proteomes" id="UP000176604"/>
    </source>
</evidence>
<dbReference type="InterPro" id="IPR004161">
    <property type="entry name" value="EFTu-like_2"/>
</dbReference>
<dbReference type="InterPro" id="IPR035651">
    <property type="entry name" value="BipA_V"/>
</dbReference>
<dbReference type="FunFam" id="2.40.50.250:FF:000001">
    <property type="entry name" value="GTP-binding protein TypA"/>
    <property type="match status" value="1"/>
</dbReference>
<feature type="domain" description="Tr-type G" evidence="4">
    <location>
        <begin position="5"/>
        <end position="202"/>
    </location>
</feature>
<evidence type="ECO:0000256" key="1">
    <source>
        <dbReference type="ARBA" id="ARBA00023134"/>
    </source>
</evidence>
<dbReference type="CDD" id="cd03710">
    <property type="entry name" value="BipA_TypA_C"/>
    <property type="match status" value="1"/>
</dbReference>
<reference evidence="5 6" key="1">
    <citation type="journal article" date="2016" name="Nat. Commun.">
        <title>Thousands of microbial genomes shed light on interconnected biogeochemical processes in an aquifer system.</title>
        <authorList>
            <person name="Anantharaman K."/>
            <person name="Brown C.T."/>
            <person name="Hug L.A."/>
            <person name="Sharon I."/>
            <person name="Castelle C.J."/>
            <person name="Probst A.J."/>
            <person name="Thomas B.C."/>
            <person name="Singh A."/>
            <person name="Wilkins M.J."/>
            <person name="Karaoz U."/>
            <person name="Brodie E.L."/>
            <person name="Williams K.H."/>
            <person name="Hubbard S.S."/>
            <person name="Banfield J.F."/>
        </authorList>
    </citation>
    <scope>NUCLEOTIDE SEQUENCE [LARGE SCALE GENOMIC DNA]</scope>
</reference>
<dbReference type="SUPFAM" id="SSF54980">
    <property type="entry name" value="EF-G C-terminal domain-like"/>
    <property type="match status" value="2"/>
</dbReference>
<dbReference type="InterPro" id="IPR042116">
    <property type="entry name" value="TypA/BipA_C"/>
</dbReference>
<dbReference type="CDD" id="cd03691">
    <property type="entry name" value="BipA_TypA_II"/>
    <property type="match status" value="1"/>
</dbReference>
<dbReference type="Pfam" id="PF21018">
    <property type="entry name" value="BipA_C"/>
    <property type="match status" value="1"/>
</dbReference>
<feature type="region of interest" description="Disordered" evidence="3">
    <location>
        <begin position="202"/>
        <end position="223"/>
    </location>
</feature>
<name>A0A1F7UIL7_9BACT</name>
<dbReference type="SMART" id="SM00838">
    <property type="entry name" value="EFG_C"/>
    <property type="match status" value="1"/>
</dbReference>
<dbReference type="GO" id="GO:0003924">
    <property type="term" value="F:GTPase activity"/>
    <property type="evidence" value="ECO:0007669"/>
    <property type="project" value="InterPro"/>
</dbReference>
<accession>A0A1F7UIL7</accession>
<dbReference type="Gene3D" id="2.40.50.250">
    <property type="entry name" value="bipa protein"/>
    <property type="match status" value="1"/>
</dbReference>
<dbReference type="InterPro" id="IPR035647">
    <property type="entry name" value="EFG_III/V"/>
</dbReference>
<dbReference type="CDD" id="cd01891">
    <property type="entry name" value="TypA_BipA"/>
    <property type="match status" value="1"/>
</dbReference>
<dbReference type="AlphaFoldDB" id="A0A1F7UIL7"/>
<dbReference type="InterPro" id="IPR009000">
    <property type="entry name" value="Transl_B-barrel_sf"/>
</dbReference>
<dbReference type="Proteomes" id="UP000176604">
    <property type="component" value="Unassembled WGS sequence"/>
</dbReference>
<dbReference type="CDD" id="cd16263">
    <property type="entry name" value="BipA_III"/>
    <property type="match status" value="1"/>
</dbReference>
<dbReference type="FunFam" id="3.40.50.300:FF:000055">
    <property type="entry name" value="GTP-binding protein TypA"/>
    <property type="match status" value="1"/>
</dbReference>
<dbReference type="InterPro" id="IPR006298">
    <property type="entry name" value="BipA"/>
</dbReference>
<sequence>MHEPNNIRNIAIIAHVDHGKTTLVDALLKQSQTKMKAGVAQTERIMDSNDLERERGITIFSKNAAIVWKGVKINIIDTPGHADFGGEVERVLSMADGVLLLVDAAEGPMPQTRFVLKKALAMGLRAIVVINKIDRKDARVEEVVNETFDLFVDLEASDAQTDFPIIYAVAVQGKAGVEPSLEAMHDVTPLLDAILAHVPPPASPDPLRLSGSEARRKRGEPAAEKELPLQMLTVSLAYDKFRGKIATGKILQGSIAQGDSILHIRRDGSTARARIVSLMTYQGLERIDVPEAHAGDLVALAGIEGVSIGETITDVDHPQPLPPLTIEKPTIKMNFSVNTSPFSGKEGTWCQSRKIRERLFHELETDVALKVEDTASPDTWIVSGRGELHLAILIERMRREGYEFQVSRPQVIYQEEGGVVAEPYEDAYCDVPEACVGAVIEKMGKRKGEMKNMHTARAMAHLHFLVPTRGLLGYRTEFMTDTKGEGVMNTLFHGYRPQAADVVTNPHGSLVAHEPGVAVTYGMLTAQGRGILFIRPGTEVYKGMIVGENARDEDISVNVCKEKKLSNMRSKGDGTAETLEPPRLLTLEEALEYIGDDELVEV</sequence>
<dbReference type="PROSITE" id="PS00301">
    <property type="entry name" value="G_TR_1"/>
    <property type="match status" value="1"/>
</dbReference>
<keyword evidence="1" id="KW-0547">Nucleotide-binding</keyword>
<dbReference type="InterPro" id="IPR031157">
    <property type="entry name" value="G_TR_CS"/>
</dbReference>
<dbReference type="Pfam" id="PF03144">
    <property type="entry name" value="GTP_EFTU_D2"/>
    <property type="match status" value="1"/>
</dbReference>
<dbReference type="InterPro" id="IPR048876">
    <property type="entry name" value="BipA_C"/>
</dbReference>
<dbReference type="PROSITE" id="PS51722">
    <property type="entry name" value="G_TR_2"/>
    <property type="match status" value="1"/>
</dbReference>
<dbReference type="NCBIfam" id="TIGR01394">
    <property type="entry name" value="TypA_BipA"/>
    <property type="match status" value="1"/>
</dbReference>
<dbReference type="InterPro" id="IPR047041">
    <property type="entry name" value="BipA_GTP-bd_dom"/>
</dbReference>
<dbReference type="Pfam" id="PF00679">
    <property type="entry name" value="EFG_C"/>
    <property type="match status" value="1"/>
</dbReference>
<dbReference type="EMBL" id="MGEF01000039">
    <property type="protein sequence ID" value="OGL78092.1"/>
    <property type="molecule type" value="Genomic_DNA"/>
</dbReference>
<dbReference type="InterPro" id="IPR027417">
    <property type="entry name" value="P-loop_NTPase"/>
</dbReference>
<dbReference type="PRINTS" id="PR00315">
    <property type="entry name" value="ELONGATNFCT"/>
</dbReference>
<evidence type="ECO:0000256" key="3">
    <source>
        <dbReference type="SAM" id="MobiDB-lite"/>
    </source>
</evidence>
<dbReference type="STRING" id="1802397.A3J43_04210"/>
<dbReference type="FunFam" id="3.30.70.870:FF:000003">
    <property type="entry name" value="GTP-binding protein TypA"/>
    <property type="match status" value="1"/>
</dbReference>
<dbReference type="Gene3D" id="2.40.30.10">
    <property type="entry name" value="Translation factors"/>
    <property type="match status" value="1"/>
</dbReference>
<evidence type="ECO:0000313" key="5">
    <source>
        <dbReference type="EMBL" id="OGL78092.1"/>
    </source>
</evidence>
<dbReference type="Gene3D" id="3.30.70.240">
    <property type="match status" value="1"/>
</dbReference>
<dbReference type="InterPro" id="IPR047042">
    <property type="entry name" value="BipA_II"/>
</dbReference>
<dbReference type="PANTHER" id="PTHR42908:SF8">
    <property type="entry name" value="TR-TYPE G DOMAIN-CONTAINING PROTEIN"/>
    <property type="match status" value="1"/>
</dbReference>
<comment type="caution">
    <text evidence="5">The sequence shown here is derived from an EMBL/GenBank/DDBJ whole genome shotgun (WGS) entry which is preliminary data.</text>
</comment>
<dbReference type="Pfam" id="PF00009">
    <property type="entry name" value="GTP_EFTU"/>
    <property type="match status" value="1"/>
</dbReference>
<protein>
    <recommendedName>
        <fullName evidence="2">50S ribosomal subunit assembly factor BipA</fullName>
    </recommendedName>
</protein>
<organism evidence="5 6">
    <name type="scientific">Candidatus Uhrbacteria bacterium RIFCSPHIGHO2_12_FULL_54_23</name>
    <dbReference type="NCBI Taxonomy" id="1802397"/>
    <lineage>
        <taxon>Bacteria</taxon>
        <taxon>Candidatus Uhriibacteriota</taxon>
    </lineage>
</organism>
<dbReference type="SUPFAM" id="SSF52540">
    <property type="entry name" value="P-loop containing nucleoside triphosphate hydrolases"/>
    <property type="match status" value="1"/>
</dbReference>
<dbReference type="GO" id="GO:1990904">
    <property type="term" value="C:ribonucleoprotein complex"/>
    <property type="evidence" value="ECO:0007669"/>
    <property type="project" value="TreeGrafter"/>
</dbReference>
<dbReference type="SUPFAM" id="SSF50447">
    <property type="entry name" value="Translation proteins"/>
    <property type="match status" value="1"/>
</dbReference>